<gene>
    <name evidence="1" type="ORF">NSA47_13130</name>
</gene>
<evidence type="ECO:0000313" key="1">
    <source>
        <dbReference type="EMBL" id="MCR1899916.1"/>
    </source>
</evidence>
<dbReference type="EMBL" id="JANKAS010000015">
    <property type="protein sequence ID" value="MCR1899916.1"/>
    <property type="molecule type" value="Genomic_DNA"/>
</dbReference>
<dbReference type="RefSeq" id="WP_257532718.1">
    <property type="nucleotide sequence ID" value="NZ_JANKAS010000015.1"/>
</dbReference>
<keyword evidence="2" id="KW-1185">Reference proteome</keyword>
<protein>
    <submittedName>
        <fullName evidence="1">Uncharacterized protein</fullName>
    </submittedName>
</protein>
<dbReference type="Proteomes" id="UP001205748">
    <property type="component" value="Unassembled WGS sequence"/>
</dbReference>
<accession>A0AAE3HFZ5</accession>
<comment type="caution">
    <text evidence="1">The sequence shown here is derived from an EMBL/GenBank/DDBJ whole genome shotgun (WGS) entry which is preliminary data.</text>
</comment>
<sequence length="51" mass="5764">MKRSEKQKRSLSLVWATLTLCTGCIGYLLSRQWLFLMGGIAGFTLITTLKK</sequence>
<evidence type="ECO:0000313" key="2">
    <source>
        <dbReference type="Proteomes" id="UP001205748"/>
    </source>
</evidence>
<name>A0AAE3HFZ5_9FIRM</name>
<organism evidence="1 2">
    <name type="scientific">Irregularibacter muris</name>
    <dbReference type="NCBI Taxonomy" id="1796619"/>
    <lineage>
        <taxon>Bacteria</taxon>
        <taxon>Bacillati</taxon>
        <taxon>Bacillota</taxon>
        <taxon>Clostridia</taxon>
        <taxon>Eubacteriales</taxon>
        <taxon>Eubacteriaceae</taxon>
        <taxon>Irregularibacter</taxon>
    </lineage>
</organism>
<dbReference type="AlphaFoldDB" id="A0AAE3HFZ5"/>
<proteinExistence type="predicted"/>
<reference evidence="1" key="1">
    <citation type="submission" date="2022-07" db="EMBL/GenBank/DDBJ databases">
        <title>Enhanced cultured diversity of the mouse gut microbiota enables custom-made synthetic communities.</title>
        <authorList>
            <person name="Afrizal A."/>
        </authorList>
    </citation>
    <scope>NUCLEOTIDE SEQUENCE</scope>
    <source>
        <strain evidence="1">DSM 28593</strain>
    </source>
</reference>